<dbReference type="InterPro" id="IPR027065">
    <property type="entry name" value="Lon_Prtase"/>
</dbReference>
<dbReference type="Gene3D" id="1.20.58.1480">
    <property type="match status" value="1"/>
</dbReference>
<comment type="induction">
    <text evidence="10">By heat shock.</text>
</comment>
<evidence type="ECO:0000256" key="13">
    <source>
        <dbReference type="PIRSR" id="PIRSR001174-2"/>
    </source>
</evidence>
<dbReference type="GO" id="GO:0004176">
    <property type="term" value="F:ATP-dependent peptidase activity"/>
    <property type="evidence" value="ECO:0007669"/>
    <property type="project" value="UniProtKB-UniRule"/>
</dbReference>
<dbReference type="PROSITE" id="PS51787">
    <property type="entry name" value="LON_N"/>
    <property type="match status" value="1"/>
</dbReference>
<dbReference type="PROSITE" id="PS01046">
    <property type="entry name" value="LON_SER"/>
    <property type="match status" value="1"/>
</dbReference>
<dbReference type="InterPro" id="IPR020568">
    <property type="entry name" value="Ribosomal_Su5_D2-typ_SF"/>
</dbReference>
<evidence type="ECO:0000256" key="8">
    <source>
        <dbReference type="ARBA" id="ARBA00023016"/>
    </source>
</evidence>
<gene>
    <name evidence="10 18" type="primary">lon</name>
    <name evidence="18" type="ORF">IV417_03280</name>
</gene>
<evidence type="ECO:0000256" key="6">
    <source>
        <dbReference type="ARBA" id="ARBA00022825"/>
    </source>
</evidence>
<dbReference type="GO" id="GO:0005737">
    <property type="term" value="C:cytoplasm"/>
    <property type="evidence" value="ECO:0007669"/>
    <property type="project" value="UniProtKB-SubCell"/>
</dbReference>
<keyword evidence="5 10" id="KW-0378">Hydrolase</keyword>
<dbReference type="Proteomes" id="UP001315686">
    <property type="component" value="Unassembled WGS sequence"/>
</dbReference>
<dbReference type="GO" id="GO:0016887">
    <property type="term" value="F:ATP hydrolysis activity"/>
    <property type="evidence" value="ECO:0007669"/>
    <property type="project" value="UniProtKB-UniRule"/>
</dbReference>
<dbReference type="Pfam" id="PF22667">
    <property type="entry name" value="Lon_lid"/>
    <property type="match status" value="1"/>
</dbReference>
<evidence type="ECO:0000256" key="7">
    <source>
        <dbReference type="ARBA" id="ARBA00022840"/>
    </source>
</evidence>
<feature type="domain" description="Lon proteolytic" evidence="16">
    <location>
        <begin position="589"/>
        <end position="770"/>
    </location>
</feature>
<dbReference type="AlphaFoldDB" id="A0AAP2G715"/>
<evidence type="ECO:0000259" key="16">
    <source>
        <dbReference type="PROSITE" id="PS51786"/>
    </source>
</evidence>
<dbReference type="SMART" id="SM00382">
    <property type="entry name" value="AAA"/>
    <property type="match status" value="1"/>
</dbReference>
<comment type="caution">
    <text evidence="18">The sequence shown here is derived from an EMBL/GenBank/DDBJ whole genome shotgun (WGS) entry which is preliminary data.</text>
</comment>
<dbReference type="SUPFAM" id="SSF88697">
    <property type="entry name" value="PUA domain-like"/>
    <property type="match status" value="1"/>
</dbReference>
<dbReference type="GO" id="GO:0043565">
    <property type="term" value="F:sequence-specific DNA binding"/>
    <property type="evidence" value="ECO:0007669"/>
    <property type="project" value="UniProtKB-UniRule"/>
</dbReference>
<comment type="subcellular location">
    <subcellularLocation>
        <location evidence="1 10 11">Cytoplasm</location>
    </subcellularLocation>
</comment>
<dbReference type="InterPro" id="IPR014721">
    <property type="entry name" value="Ribsml_uS5_D2-typ_fold_subgr"/>
</dbReference>
<dbReference type="SUPFAM" id="SSF52540">
    <property type="entry name" value="P-loop containing nucleoside triphosphate hydrolases"/>
    <property type="match status" value="1"/>
</dbReference>
<comment type="catalytic activity">
    <reaction evidence="9 10 11 14">
        <text>Hydrolysis of proteins in presence of ATP.</text>
        <dbReference type="EC" id="3.4.21.53"/>
    </reaction>
</comment>
<proteinExistence type="evidence at transcript level"/>
<dbReference type="GO" id="GO:0004252">
    <property type="term" value="F:serine-type endopeptidase activity"/>
    <property type="evidence" value="ECO:0007669"/>
    <property type="project" value="UniProtKB-UniRule"/>
</dbReference>
<dbReference type="InterPro" id="IPR054594">
    <property type="entry name" value="Lon_lid"/>
</dbReference>
<dbReference type="HAMAP" id="MF_01973">
    <property type="entry name" value="lon_bact"/>
    <property type="match status" value="1"/>
</dbReference>
<dbReference type="Pfam" id="PF00004">
    <property type="entry name" value="AAA"/>
    <property type="match status" value="1"/>
</dbReference>
<dbReference type="SUPFAM" id="SSF54211">
    <property type="entry name" value="Ribosomal protein S5 domain 2-like"/>
    <property type="match status" value="1"/>
</dbReference>
<dbReference type="Gene3D" id="2.30.130.40">
    <property type="entry name" value="LON domain-like"/>
    <property type="match status" value="1"/>
</dbReference>
<dbReference type="GO" id="GO:0006515">
    <property type="term" value="P:protein quality control for misfolded or incompletely synthesized proteins"/>
    <property type="evidence" value="ECO:0007669"/>
    <property type="project" value="UniProtKB-UniRule"/>
</dbReference>
<dbReference type="FunFam" id="3.40.50.300:FF:000021">
    <property type="entry name" value="Lon protease homolog"/>
    <property type="match status" value="1"/>
</dbReference>
<dbReference type="Gene3D" id="3.40.50.300">
    <property type="entry name" value="P-loop containing nucleotide triphosphate hydrolases"/>
    <property type="match status" value="1"/>
</dbReference>
<dbReference type="PROSITE" id="PS51786">
    <property type="entry name" value="LON_PROTEOLYTIC"/>
    <property type="match status" value="1"/>
</dbReference>
<dbReference type="Gene3D" id="1.10.8.60">
    <property type="match status" value="1"/>
</dbReference>
<sequence>MSEQINSSYPVLPLRDIVVFPHMIVPLFVGREKSVRALEEVMADDKQILLSSQIDPAVDDPETDGIYKAGVLANVLQLLKLPDGTVKVLVEGRARVRITEYIENENFFEARAEYLTEMPGNEAAVTALIRTVGAEFERYAKVKKNVPEEAMAAVAEAREPAKLADLVSGHLGLEVEQKQELLETLSVAERLEKVYGLMQGEMNVLQVEKKIKTRVKTQMERTQREYYLNEQMKAIQKELGDGEEGASEVDELEGRIEGTKLSKEAREKADAEIKKLKNMSPMSAEATVVRNYLDWMLSIPWGVKSRVKKDLVAAQKVLDNDHFGLEKVKERIVEYLAVQQRSKKLKGPIMCLVGPPGVGKTSLGKSVAKATGREFIRISLGGVRDESEIRGHRRTYIGSMPGKIIQALKKAKTTNPLILLDEIDKMGQDFRGDPASAMLEVLDPEQNGSFVDHYLEVEYDLSNVMFLTTANSYNMPGPLLDRMEIIPLAGYTEDEKREIAKQHLINKQVKNHGLKPAEFALEEEALQEMIRTYTREAGVRNLEREIAKLARKAVTKIVRKEVEAVNIGKDDLEEFLGVSKYRYGLTELEDQIGVVTGLAYTSVGGDLLQIEALKLPGKGRMKTTGKLGDVMKESIDAAASYVRSISPEIGVKPPQFERMDIHVHVPDGATPKDGPSAGLAMVTSIVSVLTGIPVRRDIAMTGEVSLRGNAMPIGGLKEKLLAALRGGVKTVLIPEENEKDLSEIPDNVKEGLEIIPVTHVSEVLKHALVRVPEAIEWDEAAEEAAAAALAAKSGNGAGATAH</sequence>
<dbReference type="InterPro" id="IPR004815">
    <property type="entry name" value="Lon_bac/euk-typ"/>
</dbReference>
<dbReference type="InterPro" id="IPR008268">
    <property type="entry name" value="Peptidase_S16_AS"/>
</dbReference>
<dbReference type="InterPro" id="IPR003959">
    <property type="entry name" value="ATPase_AAA_core"/>
</dbReference>
<organism evidence="18 19">
    <name type="scientific">Harenicola maris</name>
    <dbReference type="NCBI Taxonomy" id="2841044"/>
    <lineage>
        <taxon>Bacteria</taxon>
        <taxon>Pseudomonadati</taxon>
        <taxon>Pseudomonadota</taxon>
        <taxon>Alphaproteobacteria</taxon>
        <taxon>Rhodobacterales</taxon>
        <taxon>Paracoccaceae</taxon>
        <taxon>Harenicola</taxon>
    </lineage>
</organism>
<dbReference type="SMART" id="SM00464">
    <property type="entry name" value="LON"/>
    <property type="match status" value="1"/>
</dbReference>
<dbReference type="InterPro" id="IPR027417">
    <property type="entry name" value="P-loop_NTPase"/>
</dbReference>
<dbReference type="InterPro" id="IPR015947">
    <property type="entry name" value="PUA-like_sf"/>
</dbReference>
<keyword evidence="19" id="KW-1185">Reference proteome</keyword>
<dbReference type="GO" id="GO:0005524">
    <property type="term" value="F:ATP binding"/>
    <property type="evidence" value="ECO:0007669"/>
    <property type="project" value="UniProtKB-UniRule"/>
</dbReference>
<dbReference type="EC" id="3.4.21.53" evidence="10 11"/>
<evidence type="ECO:0000256" key="3">
    <source>
        <dbReference type="ARBA" id="ARBA00022670"/>
    </source>
</evidence>
<feature type="binding site" evidence="10 13">
    <location>
        <begin position="354"/>
        <end position="361"/>
    </location>
    <ligand>
        <name>ATP</name>
        <dbReference type="ChEBI" id="CHEBI:30616"/>
    </ligand>
</feature>
<comment type="subunit">
    <text evidence="10 11">Homohexamer. Organized in a ring with a central cavity.</text>
</comment>
<dbReference type="Gene3D" id="1.20.5.5270">
    <property type="match status" value="1"/>
</dbReference>
<comment type="similarity">
    <text evidence="10 11 14 15">Belongs to the peptidase S16 family.</text>
</comment>
<keyword evidence="2 10" id="KW-0963">Cytoplasm</keyword>
<keyword evidence="6 10" id="KW-0720">Serine protease</keyword>
<keyword evidence="4 10" id="KW-0547">Nucleotide-binding</keyword>
<evidence type="ECO:0000313" key="19">
    <source>
        <dbReference type="Proteomes" id="UP001315686"/>
    </source>
</evidence>
<dbReference type="CDD" id="cd19500">
    <property type="entry name" value="RecA-like_Lon"/>
    <property type="match status" value="1"/>
</dbReference>
<keyword evidence="8 10" id="KW-0346">Stress response</keyword>
<keyword evidence="3 10" id="KW-0645">Protease</keyword>
<dbReference type="EMBL" id="JADQAZ010000001">
    <property type="protein sequence ID" value="MBT0956397.1"/>
    <property type="molecule type" value="Genomic_DNA"/>
</dbReference>
<dbReference type="PIRSF" id="PIRSF001174">
    <property type="entry name" value="Lon_proteas"/>
    <property type="match status" value="1"/>
</dbReference>
<feature type="domain" description="Lon N-terminal" evidence="17">
    <location>
        <begin position="9"/>
        <end position="202"/>
    </location>
</feature>
<dbReference type="RefSeq" id="WP_327792602.1">
    <property type="nucleotide sequence ID" value="NZ_JADQAZ010000001.1"/>
</dbReference>
<dbReference type="PRINTS" id="PR00830">
    <property type="entry name" value="ENDOLAPTASE"/>
</dbReference>
<evidence type="ECO:0000256" key="2">
    <source>
        <dbReference type="ARBA" id="ARBA00022490"/>
    </source>
</evidence>
<evidence type="ECO:0000256" key="9">
    <source>
        <dbReference type="ARBA" id="ARBA00050665"/>
    </source>
</evidence>
<reference evidence="18 19" key="1">
    <citation type="journal article" date="2021" name="Arch. Microbiol.">
        <title>Harenicola maris gen. nov., sp. nov. isolated from the Sea of Japan shallow sediments.</title>
        <authorList>
            <person name="Romanenko L.A."/>
            <person name="Kurilenko V.V."/>
            <person name="Chernysheva N.Y."/>
            <person name="Tekutyeva L.A."/>
            <person name="Velansky P.V."/>
            <person name="Svetashev V.I."/>
            <person name="Isaeva M.P."/>
        </authorList>
    </citation>
    <scope>NUCLEOTIDE SEQUENCE [LARGE SCALE GENOMIC DNA]</scope>
    <source>
        <strain evidence="18 19">KMM 3653</strain>
    </source>
</reference>
<name>A0AAP2G715_9RHOB</name>
<evidence type="ECO:0000313" key="18">
    <source>
        <dbReference type="EMBL" id="MBT0956397.1"/>
    </source>
</evidence>
<dbReference type="InterPro" id="IPR046336">
    <property type="entry name" value="Lon_prtase_N_sf"/>
</dbReference>
<dbReference type="InterPro" id="IPR008269">
    <property type="entry name" value="Lon_proteolytic"/>
</dbReference>
<evidence type="ECO:0000256" key="14">
    <source>
        <dbReference type="PROSITE-ProRule" id="PRU01122"/>
    </source>
</evidence>
<comment type="function">
    <text evidence="10">ATP-dependent serine protease that mediates the selective degradation of mutant and abnormal proteins as well as certain short-lived regulatory proteins. Required for cellular homeostasis and for survival from DNA damage and developmental changes induced by stress. Degrades polypeptides processively to yield small peptide fragments that are 5 to 10 amino acids long. Binds to DNA in a double-stranded, site-specific manner.</text>
</comment>
<dbReference type="NCBIfam" id="TIGR00763">
    <property type="entry name" value="lon"/>
    <property type="match status" value="1"/>
</dbReference>
<feature type="active site" evidence="10 12">
    <location>
        <position position="676"/>
    </location>
</feature>
<dbReference type="NCBIfam" id="NF008053">
    <property type="entry name" value="PRK10787.1"/>
    <property type="match status" value="1"/>
</dbReference>
<evidence type="ECO:0000256" key="10">
    <source>
        <dbReference type="HAMAP-Rule" id="MF_01973"/>
    </source>
</evidence>
<dbReference type="Gene3D" id="3.30.230.10">
    <property type="match status" value="1"/>
</dbReference>
<dbReference type="GO" id="GO:0034605">
    <property type="term" value="P:cellular response to heat"/>
    <property type="evidence" value="ECO:0007669"/>
    <property type="project" value="UniProtKB-UniRule"/>
</dbReference>
<dbReference type="InterPro" id="IPR003593">
    <property type="entry name" value="AAA+_ATPase"/>
</dbReference>
<evidence type="ECO:0000256" key="15">
    <source>
        <dbReference type="RuleBase" id="RU000591"/>
    </source>
</evidence>
<evidence type="ECO:0000256" key="12">
    <source>
        <dbReference type="PIRSR" id="PIRSR001174-1"/>
    </source>
</evidence>
<dbReference type="InterPro" id="IPR003111">
    <property type="entry name" value="Lon_prtase_N"/>
</dbReference>
<dbReference type="FunFam" id="1.20.5.5270:FF:000002">
    <property type="entry name" value="Lon protease homolog"/>
    <property type="match status" value="1"/>
</dbReference>
<evidence type="ECO:0000256" key="1">
    <source>
        <dbReference type="ARBA" id="ARBA00004496"/>
    </source>
</evidence>
<evidence type="ECO:0000256" key="5">
    <source>
        <dbReference type="ARBA" id="ARBA00022801"/>
    </source>
</evidence>
<dbReference type="Pfam" id="PF02190">
    <property type="entry name" value="LON_substr_bdg"/>
    <property type="match status" value="1"/>
</dbReference>
<dbReference type="PANTHER" id="PTHR10046">
    <property type="entry name" value="ATP DEPENDENT LON PROTEASE FAMILY MEMBER"/>
    <property type="match status" value="1"/>
</dbReference>
<protein>
    <recommendedName>
        <fullName evidence="10 11">Lon protease</fullName>
        <ecNumber evidence="10 11">3.4.21.53</ecNumber>
    </recommendedName>
    <alternativeName>
        <fullName evidence="10">ATP-dependent protease La</fullName>
    </alternativeName>
</protein>
<dbReference type="Pfam" id="PF05362">
    <property type="entry name" value="Lon_C"/>
    <property type="match status" value="1"/>
</dbReference>
<evidence type="ECO:0000256" key="4">
    <source>
        <dbReference type="ARBA" id="ARBA00022741"/>
    </source>
</evidence>
<keyword evidence="7 10" id="KW-0067">ATP-binding</keyword>
<accession>A0AAP2G715</accession>
<feature type="active site" evidence="10 12">
    <location>
        <position position="719"/>
    </location>
</feature>
<evidence type="ECO:0000259" key="17">
    <source>
        <dbReference type="PROSITE" id="PS51787"/>
    </source>
</evidence>
<evidence type="ECO:0000256" key="11">
    <source>
        <dbReference type="PIRNR" id="PIRNR001174"/>
    </source>
</evidence>
<dbReference type="InterPro" id="IPR027543">
    <property type="entry name" value="Lon_bac"/>
</dbReference>